<evidence type="ECO:0000313" key="2">
    <source>
        <dbReference type="EMBL" id="KAK3333526.1"/>
    </source>
</evidence>
<evidence type="ECO:0000313" key="3">
    <source>
        <dbReference type="Proteomes" id="UP001286456"/>
    </source>
</evidence>
<gene>
    <name evidence="2" type="ORF">B0T19DRAFT_128344</name>
</gene>
<feature type="compositionally biased region" description="Basic and acidic residues" evidence="1">
    <location>
        <begin position="569"/>
        <end position="593"/>
    </location>
</feature>
<feature type="compositionally biased region" description="Polar residues" evidence="1">
    <location>
        <begin position="27"/>
        <end position="38"/>
    </location>
</feature>
<dbReference type="Proteomes" id="UP001286456">
    <property type="component" value="Unassembled WGS sequence"/>
</dbReference>
<feature type="compositionally biased region" description="Low complexity" evidence="1">
    <location>
        <begin position="116"/>
        <end position="140"/>
    </location>
</feature>
<dbReference type="AlphaFoldDB" id="A0AAE0MI70"/>
<sequence>MDHFNSTVKDGELVNTRRGLQVSRQKFNGLSFVNTYPQDPTPDSSADVESGSSSVASADPSKPPQRQFKFVEKNASSRSSRSKAQSQDTEAWGNSVLPGSSHGRRPRRSNPHQHRSATTTTTTTTSPSASRTSPHPSSSRDTQISAPSRGHAIQAGSRSEDPGGGPPGWPATDLSFGISEENWRLFHQYFAYLPIKLYPYEDVLTYNPARSHDFYAMVVQDVAAVYNVLMCGSITTSVLTSETNPESLDYYISMACAILNRKLDQNKAVDQAALLCIAGLALMGCYVGRLDHWNMHMKGLQNALGVYGGLEGLSPFLRAELHKADLKGAIALAASPYLPFIQKHEPISSILPPDVRAHTANTLTSLLDPLHISSAVTTSLISLSLFASALRLARHSARAVTFDPYVFKEGWLSIMHALVTRPGPLRDTSTATAVSDPFNAPNITSNGNYSGGSATLALPRQNYMADHRLRPSVPIILAPCNSAAGPLEPALRISCLLFLKELLPDWPRNVGGYAVLLSLLRGCLGEIMKGFNNTQEQLDNVGETHAEEDVVSQGETIAISKDDEEEEEEGKRTSNKPRSEKTNTRLRLIDHPILRRRREKTTDGHNTQQSIPSPSSGSREEKPPTATRQIQKQRQPTTQSQSQEPTPPPSMTASTKAAIRPVVIWLCLIGDQVSRIADANENRLHRPGNDDERYLRKVYRDCIRQVAGIATGQDVDELLSEGGDDLVMFTLFDWADVSLSGRGGEQEEEGEGDERQRRRGVGKALKELLAEDGVDGQVGYG</sequence>
<feature type="compositionally biased region" description="Low complexity" evidence="1">
    <location>
        <begin position="73"/>
        <end position="87"/>
    </location>
</feature>
<feature type="region of interest" description="Disordered" evidence="1">
    <location>
        <begin position="741"/>
        <end position="760"/>
    </location>
</feature>
<feature type="compositionally biased region" description="Basic residues" evidence="1">
    <location>
        <begin position="102"/>
        <end position="115"/>
    </location>
</feature>
<proteinExistence type="predicted"/>
<dbReference type="EMBL" id="JAUEPO010000002">
    <property type="protein sequence ID" value="KAK3333526.1"/>
    <property type="molecule type" value="Genomic_DNA"/>
</dbReference>
<reference evidence="2" key="1">
    <citation type="journal article" date="2023" name="Mol. Phylogenet. Evol.">
        <title>Genome-scale phylogeny and comparative genomics of the fungal order Sordariales.</title>
        <authorList>
            <person name="Hensen N."/>
            <person name="Bonometti L."/>
            <person name="Westerberg I."/>
            <person name="Brannstrom I.O."/>
            <person name="Guillou S."/>
            <person name="Cros-Aarteil S."/>
            <person name="Calhoun S."/>
            <person name="Haridas S."/>
            <person name="Kuo A."/>
            <person name="Mondo S."/>
            <person name="Pangilinan J."/>
            <person name="Riley R."/>
            <person name="LaButti K."/>
            <person name="Andreopoulos B."/>
            <person name="Lipzen A."/>
            <person name="Chen C."/>
            <person name="Yan M."/>
            <person name="Daum C."/>
            <person name="Ng V."/>
            <person name="Clum A."/>
            <person name="Steindorff A."/>
            <person name="Ohm R.A."/>
            <person name="Martin F."/>
            <person name="Silar P."/>
            <person name="Natvig D.O."/>
            <person name="Lalanne C."/>
            <person name="Gautier V."/>
            <person name="Ament-Velasquez S.L."/>
            <person name="Kruys A."/>
            <person name="Hutchinson M.I."/>
            <person name="Powell A.J."/>
            <person name="Barry K."/>
            <person name="Miller A.N."/>
            <person name="Grigoriev I.V."/>
            <person name="Debuchy R."/>
            <person name="Gladieux P."/>
            <person name="Hiltunen Thoren M."/>
            <person name="Johannesson H."/>
        </authorList>
    </citation>
    <scope>NUCLEOTIDE SEQUENCE</scope>
    <source>
        <strain evidence="2">SMH4131-1</strain>
    </source>
</reference>
<name>A0AAE0MI70_9PEZI</name>
<feature type="compositionally biased region" description="Polar residues" evidence="1">
    <location>
        <begin position="604"/>
        <end position="617"/>
    </location>
</feature>
<feature type="region of interest" description="Disordered" evidence="1">
    <location>
        <begin position="544"/>
        <end position="655"/>
    </location>
</feature>
<evidence type="ECO:0000256" key="1">
    <source>
        <dbReference type="SAM" id="MobiDB-lite"/>
    </source>
</evidence>
<feature type="region of interest" description="Disordered" evidence="1">
    <location>
        <begin position="27"/>
        <end position="173"/>
    </location>
</feature>
<keyword evidence="3" id="KW-1185">Reference proteome</keyword>
<feature type="compositionally biased region" description="Low complexity" evidence="1">
    <location>
        <begin position="627"/>
        <end position="644"/>
    </location>
</feature>
<comment type="caution">
    <text evidence="2">The sequence shown here is derived from an EMBL/GenBank/DDBJ whole genome shotgun (WGS) entry which is preliminary data.</text>
</comment>
<feature type="compositionally biased region" description="Low complexity" evidence="1">
    <location>
        <begin position="42"/>
        <end position="60"/>
    </location>
</feature>
<organism evidence="2 3">
    <name type="scientific">Cercophora scortea</name>
    <dbReference type="NCBI Taxonomy" id="314031"/>
    <lineage>
        <taxon>Eukaryota</taxon>
        <taxon>Fungi</taxon>
        <taxon>Dikarya</taxon>
        <taxon>Ascomycota</taxon>
        <taxon>Pezizomycotina</taxon>
        <taxon>Sordariomycetes</taxon>
        <taxon>Sordariomycetidae</taxon>
        <taxon>Sordariales</taxon>
        <taxon>Lasiosphaeriaceae</taxon>
        <taxon>Cercophora</taxon>
    </lineage>
</organism>
<dbReference type="PANTHER" id="PTHR37540:SF5">
    <property type="entry name" value="TRANSCRIPTION FACTOR DOMAIN-CONTAINING PROTEIN"/>
    <property type="match status" value="1"/>
</dbReference>
<accession>A0AAE0MI70</accession>
<reference evidence="2" key="2">
    <citation type="submission" date="2023-06" db="EMBL/GenBank/DDBJ databases">
        <authorList>
            <consortium name="Lawrence Berkeley National Laboratory"/>
            <person name="Haridas S."/>
            <person name="Hensen N."/>
            <person name="Bonometti L."/>
            <person name="Westerberg I."/>
            <person name="Brannstrom I.O."/>
            <person name="Guillou S."/>
            <person name="Cros-Aarteil S."/>
            <person name="Calhoun S."/>
            <person name="Kuo A."/>
            <person name="Mondo S."/>
            <person name="Pangilinan J."/>
            <person name="Riley R."/>
            <person name="Labutti K."/>
            <person name="Andreopoulos B."/>
            <person name="Lipzen A."/>
            <person name="Chen C."/>
            <person name="Yanf M."/>
            <person name="Daum C."/>
            <person name="Ng V."/>
            <person name="Clum A."/>
            <person name="Steindorff A."/>
            <person name="Ohm R."/>
            <person name="Martin F."/>
            <person name="Silar P."/>
            <person name="Natvig D."/>
            <person name="Lalanne C."/>
            <person name="Gautier V."/>
            <person name="Ament-Velasquez S.L."/>
            <person name="Kruys A."/>
            <person name="Hutchinson M.I."/>
            <person name="Powell A.J."/>
            <person name="Barry K."/>
            <person name="Miller A.N."/>
            <person name="Grigoriev I.V."/>
            <person name="Debuchy R."/>
            <person name="Gladieux P."/>
            <person name="Thoren M.H."/>
            <person name="Johannesson H."/>
        </authorList>
    </citation>
    <scope>NUCLEOTIDE SEQUENCE</scope>
    <source>
        <strain evidence="2">SMH4131-1</strain>
    </source>
</reference>
<protein>
    <submittedName>
        <fullName evidence="2">Uncharacterized protein</fullName>
    </submittedName>
</protein>
<dbReference type="PANTHER" id="PTHR37540">
    <property type="entry name" value="TRANSCRIPTION FACTOR (ACR-2), PUTATIVE-RELATED-RELATED"/>
    <property type="match status" value="1"/>
</dbReference>